<evidence type="ECO:0000313" key="1">
    <source>
        <dbReference type="EMBL" id="KAF6040746.1"/>
    </source>
</evidence>
<name>A0A7J7KRC2_BUGNE</name>
<proteinExistence type="predicted"/>
<protein>
    <submittedName>
        <fullName evidence="1">Uncharacterized protein</fullName>
    </submittedName>
</protein>
<dbReference type="EMBL" id="VXIV02000106">
    <property type="protein sequence ID" value="KAF6040746.1"/>
    <property type="molecule type" value="Genomic_DNA"/>
</dbReference>
<accession>A0A7J7KRC2</accession>
<keyword evidence="2" id="KW-1185">Reference proteome</keyword>
<comment type="caution">
    <text evidence="1">The sequence shown here is derived from an EMBL/GenBank/DDBJ whole genome shotgun (WGS) entry which is preliminary data.</text>
</comment>
<organism evidence="1 2">
    <name type="scientific">Bugula neritina</name>
    <name type="common">Brown bryozoan</name>
    <name type="synonym">Sertularia neritina</name>
    <dbReference type="NCBI Taxonomy" id="10212"/>
    <lineage>
        <taxon>Eukaryota</taxon>
        <taxon>Metazoa</taxon>
        <taxon>Spiralia</taxon>
        <taxon>Lophotrochozoa</taxon>
        <taxon>Bryozoa</taxon>
        <taxon>Gymnolaemata</taxon>
        <taxon>Cheilostomatida</taxon>
        <taxon>Flustrina</taxon>
        <taxon>Buguloidea</taxon>
        <taxon>Bugulidae</taxon>
        <taxon>Bugula</taxon>
    </lineage>
</organism>
<sequence length="79" mass="9074">MPRQAKSKEIVIGHSGVDLKRRRSLVDHYRRDPANPNSWSLLLRKDNSLTIFRMSKSGATAYVRKLNCIKYQDESPSVS</sequence>
<evidence type="ECO:0000313" key="2">
    <source>
        <dbReference type="Proteomes" id="UP000593567"/>
    </source>
</evidence>
<reference evidence="1" key="1">
    <citation type="submission" date="2020-06" db="EMBL/GenBank/DDBJ databases">
        <title>Draft genome of Bugula neritina, a colonial animal packing powerful symbionts and potential medicines.</title>
        <authorList>
            <person name="Rayko M."/>
        </authorList>
    </citation>
    <scope>NUCLEOTIDE SEQUENCE [LARGE SCALE GENOMIC DNA]</scope>
    <source>
        <strain evidence="1">Kwan_BN1</strain>
    </source>
</reference>
<dbReference type="AlphaFoldDB" id="A0A7J7KRC2"/>
<dbReference type="Proteomes" id="UP000593567">
    <property type="component" value="Unassembled WGS sequence"/>
</dbReference>
<gene>
    <name evidence="1" type="ORF">EB796_000949</name>
</gene>